<dbReference type="Proteomes" id="UP000290932">
    <property type="component" value="Unassembled WGS sequence"/>
</dbReference>
<keyword evidence="3" id="KW-1185">Reference proteome</keyword>
<evidence type="ECO:0000313" key="3">
    <source>
        <dbReference type="Proteomes" id="UP000290932"/>
    </source>
</evidence>
<comment type="caution">
    <text evidence="2">The sequence shown here is derived from an EMBL/GenBank/DDBJ whole genome shotgun (WGS) entry which is preliminary data.</text>
</comment>
<evidence type="ECO:0000313" key="2">
    <source>
        <dbReference type="EMBL" id="RXE56277.1"/>
    </source>
</evidence>
<evidence type="ECO:0000259" key="1">
    <source>
        <dbReference type="Pfam" id="PF13395"/>
    </source>
</evidence>
<feature type="domain" description="HNH nuclease" evidence="1">
    <location>
        <begin position="287"/>
        <end position="335"/>
    </location>
</feature>
<dbReference type="Pfam" id="PF13395">
    <property type="entry name" value="HNH_4"/>
    <property type="match status" value="1"/>
</dbReference>
<proteinExistence type="predicted"/>
<accession>A0A498H1M7</accession>
<organism evidence="2 3">
    <name type="scientific">Methanoculleus taiwanensis</name>
    <dbReference type="NCBI Taxonomy" id="1550565"/>
    <lineage>
        <taxon>Archaea</taxon>
        <taxon>Methanobacteriati</taxon>
        <taxon>Methanobacteriota</taxon>
        <taxon>Stenosarchaea group</taxon>
        <taxon>Methanomicrobia</taxon>
        <taxon>Methanomicrobiales</taxon>
        <taxon>Methanomicrobiaceae</taxon>
        <taxon>Methanoculleus</taxon>
    </lineage>
</organism>
<reference evidence="2 3" key="1">
    <citation type="journal article" date="2015" name="Int. J. Syst. Evol. Microbiol.">
        <title>Methanoculleus taiwanensis sp. nov., a methanogen isolated from deep marine sediment at the deformation front area near Taiwan.</title>
        <authorList>
            <person name="Weng C.Y."/>
            <person name="Chen S.C."/>
            <person name="Lai M.C."/>
            <person name="Wu S.Y."/>
            <person name="Lin S."/>
            <person name="Yang T.F."/>
            <person name="Chen P.C."/>
        </authorList>
    </citation>
    <scope>NUCLEOTIDE SEQUENCE [LARGE SCALE GENOMIC DNA]</scope>
    <source>
        <strain evidence="2 3">CYW4</strain>
    </source>
</reference>
<name>A0A498H1M7_9EURY</name>
<sequence>MQKPCRTKTGIHIIPFLNLFLKSMDLAEYRRINTIIERDSADATYKYALLRGVIEICQQSSHLREDDGDTVWFPLGLLVEKWLLYYYPIFAAARFIPQKNGETPDQDAGKVVSFRKHFMPIIVYYKERGGMSVFYNDYIRSSIPAEIQPAFISLVKEIRKTITQMPMNHLGYSQSKRPYSVFDYTRPLPRLPNDSPVDRPYLIEHAGRFSLSRDLCTIFEYFGSFISGEECLLKKWAAFTAAADKTRTVTEECMLSLLTAMPTTERAVADARSIYRSVFEEEGSLTCVWSGKAISSPDAMHIDHVLPFSVWKNNDLWNLLPTLASVNAKKRDRIPDRSRLESRRECIIEYWDLLHDRSPHQFEKEISVSLLGPYASWTDWQDQAFERMMHKCAYLIDIRGYEAWYKTRAC</sequence>
<dbReference type="EMBL" id="LHQS01000002">
    <property type="protein sequence ID" value="RXE56277.1"/>
    <property type="molecule type" value="Genomic_DNA"/>
</dbReference>
<protein>
    <recommendedName>
        <fullName evidence="1">HNH nuclease domain-containing protein</fullName>
    </recommendedName>
</protein>
<dbReference type="CDD" id="cd00085">
    <property type="entry name" value="HNHc"/>
    <property type="match status" value="1"/>
</dbReference>
<gene>
    <name evidence="2" type="ORF">ABH15_09105</name>
</gene>
<dbReference type="Gene3D" id="1.10.30.50">
    <property type="match status" value="1"/>
</dbReference>
<dbReference type="InterPro" id="IPR003615">
    <property type="entry name" value="HNH_nuc"/>
</dbReference>
<dbReference type="AlphaFoldDB" id="A0A498H1M7"/>